<accession>A0A4R4UH53</accession>
<evidence type="ECO:0000313" key="2">
    <source>
        <dbReference type="Proteomes" id="UP000294744"/>
    </source>
</evidence>
<proteinExistence type="predicted"/>
<gene>
    <name evidence="1" type="ORF">E1161_17130</name>
</gene>
<organism evidence="1 2">
    <name type="scientific">Saccharopolyspora aridisoli</name>
    <dbReference type="NCBI Taxonomy" id="2530385"/>
    <lineage>
        <taxon>Bacteria</taxon>
        <taxon>Bacillati</taxon>
        <taxon>Actinomycetota</taxon>
        <taxon>Actinomycetes</taxon>
        <taxon>Pseudonocardiales</taxon>
        <taxon>Pseudonocardiaceae</taxon>
        <taxon>Saccharopolyspora</taxon>
    </lineage>
</organism>
<sequence length="179" mass="18217">MVGMRKTRIGAVLLAGFAVTVGGCGSAGGGAQQGAPESAPNVLASVDPCQVFGEQDLRALGVSAPGEPLDQGIGEKACEFSGDALDLSVVKGEQSSLAYWESRRSNMAVFETNKVGQRDGAKMVSTASVGNGVCSQAVFVGQGSVSIQVTTSSASYQNDDATCAKAMEIAQVVEPKLPK</sequence>
<evidence type="ECO:0000313" key="1">
    <source>
        <dbReference type="EMBL" id="TDC91157.1"/>
    </source>
</evidence>
<dbReference type="PROSITE" id="PS51257">
    <property type="entry name" value="PROKAR_LIPOPROTEIN"/>
    <property type="match status" value="1"/>
</dbReference>
<dbReference type="AlphaFoldDB" id="A0A4R4UH53"/>
<dbReference type="Pfam" id="PF12079">
    <property type="entry name" value="DUF3558"/>
    <property type="match status" value="1"/>
</dbReference>
<dbReference type="EMBL" id="SMKV01000020">
    <property type="protein sequence ID" value="TDC91157.1"/>
    <property type="molecule type" value="Genomic_DNA"/>
</dbReference>
<reference evidence="1 2" key="1">
    <citation type="submission" date="2019-03" db="EMBL/GenBank/DDBJ databases">
        <title>Draft genome sequences of novel Actinobacteria.</title>
        <authorList>
            <person name="Sahin N."/>
            <person name="Ay H."/>
            <person name="Saygin H."/>
        </authorList>
    </citation>
    <scope>NUCLEOTIDE SEQUENCE [LARGE SCALE GENOMIC DNA]</scope>
    <source>
        <strain evidence="1 2">16K404</strain>
    </source>
</reference>
<protein>
    <submittedName>
        <fullName evidence="1">DUF3558 domain-containing protein</fullName>
    </submittedName>
</protein>
<dbReference type="OrthoDB" id="3692189at2"/>
<comment type="caution">
    <text evidence="1">The sequence shown here is derived from an EMBL/GenBank/DDBJ whole genome shotgun (WGS) entry which is preliminary data.</text>
</comment>
<dbReference type="InterPro" id="IPR024520">
    <property type="entry name" value="DUF3558"/>
</dbReference>
<keyword evidence="2" id="KW-1185">Reference proteome</keyword>
<name>A0A4R4UH53_9PSEU</name>
<dbReference type="Proteomes" id="UP000294744">
    <property type="component" value="Unassembled WGS sequence"/>
</dbReference>